<dbReference type="InterPro" id="IPR038492">
    <property type="entry name" value="GBBH-like_N_sf"/>
</dbReference>
<keyword evidence="2" id="KW-0408">Iron</keyword>
<dbReference type="Gene3D" id="3.30.2020.30">
    <property type="match status" value="1"/>
</dbReference>
<dbReference type="PANTHER" id="PTHR35303:SF5">
    <property type="entry name" value="OS02G0197800 PROTEIN"/>
    <property type="match status" value="1"/>
</dbReference>
<dbReference type="InterPro" id="IPR010376">
    <property type="entry name" value="GBBH-like_N"/>
</dbReference>
<evidence type="ECO:0000259" key="3">
    <source>
        <dbReference type="Pfam" id="PF06155"/>
    </source>
</evidence>
<gene>
    <name evidence="4" type="ORF">CHUV0807_0737</name>
</gene>
<dbReference type="Proteomes" id="UP000190837">
    <property type="component" value="Unassembled WGS sequence"/>
</dbReference>
<evidence type="ECO:0000313" key="5">
    <source>
        <dbReference type="Proteomes" id="UP000190837"/>
    </source>
</evidence>
<dbReference type="PANTHER" id="PTHR35303">
    <property type="entry name" value="OS02G0197800 PROTEIN"/>
    <property type="match status" value="1"/>
</dbReference>
<name>A0A1C3H333_9GAMM</name>
<dbReference type="RefSeq" id="WP_079539789.1">
    <property type="nucleotide sequence ID" value="NZ_CAUPBE010000025.1"/>
</dbReference>
<dbReference type="GO" id="GO:0046872">
    <property type="term" value="F:metal ion binding"/>
    <property type="evidence" value="ECO:0007669"/>
    <property type="project" value="UniProtKB-KW"/>
</dbReference>
<evidence type="ECO:0000256" key="2">
    <source>
        <dbReference type="ARBA" id="ARBA00023004"/>
    </source>
</evidence>
<feature type="domain" description="Gamma-butyrobetaine hydroxylase-like N-terminal" evidence="3">
    <location>
        <begin position="9"/>
        <end position="90"/>
    </location>
</feature>
<sequence>MPTVPEELRLAKGGATLTVTFAGTAYPLAAEYLRVCSPSAEVRNHGGAWTLVAGRRKVLIRRVEPVGSYAVRLYFSDGHHTGIYTWETLHDLALNADDYWQRYLQALAAEGKTRDEK</sequence>
<accession>A0A1C3H333</accession>
<reference evidence="5" key="1">
    <citation type="submission" date="2016-04" db="EMBL/GenBank/DDBJ databases">
        <authorList>
            <person name="Tagini F."/>
        </authorList>
    </citation>
    <scope>NUCLEOTIDE SEQUENCE [LARGE SCALE GENOMIC DNA]</scope>
    <source>
        <strain evidence="5">CHUV0807</strain>
    </source>
</reference>
<protein>
    <submittedName>
        <fullName evidence="4">COG3536: Uncharacterized protein conserved in bacteria</fullName>
    </submittedName>
</protein>
<dbReference type="Pfam" id="PF06155">
    <property type="entry name" value="GBBH-like_N"/>
    <property type="match status" value="1"/>
</dbReference>
<proteinExistence type="predicted"/>
<evidence type="ECO:0000256" key="1">
    <source>
        <dbReference type="ARBA" id="ARBA00022723"/>
    </source>
</evidence>
<organism evidence="4 5">
    <name type="scientific">Cardiobacterium hominis</name>
    <dbReference type="NCBI Taxonomy" id="2718"/>
    <lineage>
        <taxon>Bacteria</taxon>
        <taxon>Pseudomonadati</taxon>
        <taxon>Pseudomonadota</taxon>
        <taxon>Gammaproteobacteria</taxon>
        <taxon>Cardiobacteriales</taxon>
        <taxon>Cardiobacteriaceae</taxon>
        <taxon>Cardiobacterium</taxon>
    </lineage>
</organism>
<dbReference type="AlphaFoldDB" id="A0A1C3H333"/>
<dbReference type="EMBL" id="FKLO01000031">
    <property type="protein sequence ID" value="SAM60575.1"/>
    <property type="molecule type" value="Genomic_DNA"/>
</dbReference>
<keyword evidence="1" id="KW-0479">Metal-binding</keyword>
<evidence type="ECO:0000313" key="4">
    <source>
        <dbReference type="EMBL" id="SAM60575.1"/>
    </source>
</evidence>